<dbReference type="InterPro" id="IPR001650">
    <property type="entry name" value="Helicase_C-like"/>
</dbReference>
<sequence>MFFNFFNHNKTNDRSKDTATIMSIEGRMFPVDLLYLDDPTPNYVDTVIQCVMDIHTQEPRGDILVFMTGRDEIDRVVEELYNQSKRLPPRSLELEPLPLYAGLSMDDQMRVFETTSRNTRKVIVSTNIAEASVTLEGIVYVVDCGFVKIRAFNPKNGMESLVVTPISKASAIQRAGRAGRVRPGKAFRLYTEDAYNALIPTTVPEIQRSNLATLVLQLKAIGIDNVLRFEFVSAPPSAMMVRALELLYSLKAMDDSSRLTDPFGMHLAEFPVDPMLGTALLASAEYHCSEEMVSIAAMVSVQNVFVTPSRVDKETLMKARRQFWVEEGDHLSLLNVYNGFVSHGQSNKWCQQRFLNFKALARATRIRQHLKKYLRRYDIRMQTALDGLTTFDQDEQRKRALDRIRKCLVTGYFAHAALAEPDGSGQFRSIRDGVLLNIHPDSVLFNRNPKCVLYHELVETNKCYMRDLTTIDETWLPEIAPHYYKYKQTTKK</sequence>
<evidence type="ECO:0000313" key="5">
    <source>
        <dbReference type="Proteomes" id="UP000242146"/>
    </source>
</evidence>
<keyword evidence="1" id="KW-0547">Nucleotide-binding</keyword>
<dbReference type="InterPro" id="IPR011709">
    <property type="entry name" value="DEAD-box_helicase_OB_fold"/>
</dbReference>
<dbReference type="InterPro" id="IPR027417">
    <property type="entry name" value="P-loop_NTPase"/>
</dbReference>
<accession>A0A1X2GPC7</accession>
<proteinExistence type="predicted"/>
<dbReference type="STRING" id="101127.A0A1X2GPC7"/>
<dbReference type="FunFam" id="3.40.50.300:FF:000767">
    <property type="entry name" value="Putative ATP-dependent RNA helicase DHX35"/>
    <property type="match status" value="1"/>
</dbReference>
<dbReference type="SMART" id="SM00490">
    <property type="entry name" value="HELICc"/>
    <property type="match status" value="1"/>
</dbReference>
<dbReference type="Pfam" id="PF07717">
    <property type="entry name" value="OB_NTP_bind"/>
    <property type="match status" value="1"/>
</dbReference>
<dbReference type="EMBL" id="MCGT01000007">
    <property type="protein sequence ID" value="ORX58277.1"/>
    <property type="molecule type" value="Genomic_DNA"/>
</dbReference>
<keyword evidence="2" id="KW-0067">ATP-binding</keyword>
<name>A0A1X2GPC7_9FUNG</name>
<dbReference type="Proteomes" id="UP000242146">
    <property type="component" value="Unassembled WGS sequence"/>
</dbReference>
<gene>
    <name evidence="4" type="ORF">DM01DRAFT_1222410</name>
</gene>
<comment type="caution">
    <text evidence="4">The sequence shown here is derived from an EMBL/GenBank/DDBJ whole genome shotgun (WGS) entry which is preliminary data.</text>
</comment>
<dbReference type="OrthoDB" id="10253254at2759"/>
<dbReference type="InterPro" id="IPR007502">
    <property type="entry name" value="Helicase-assoc_dom"/>
</dbReference>
<evidence type="ECO:0000313" key="4">
    <source>
        <dbReference type="EMBL" id="ORX58277.1"/>
    </source>
</evidence>
<dbReference type="Pfam" id="PF00271">
    <property type="entry name" value="Helicase_C"/>
    <property type="match status" value="1"/>
</dbReference>
<feature type="domain" description="Helicase C-terminal" evidence="3">
    <location>
        <begin position="46"/>
        <end position="222"/>
    </location>
</feature>
<dbReference type="Pfam" id="PF04408">
    <property type="entry name" value="WHD_HA2"/>
    <property type="match status" value="1"/>
</dbReference>
<dbReference type="Pfam" id="PF21010">
    <property type="entry name" value="HA2_C"/>
    <property type="match status" value="1"/>
</dbReference>
<dbReference type="GO" id="GO:0016787">
    <property type="term" value="F:hydrolase activity"/>
    <property type="evidence" value="ECO:0007669"/>
    <property type="project" value="UniProtKB-KW"/>
</dbReference>
<dbReference type="PANTHER" id="PTHR18934">
    <property type="entry name" value="ATP-DEPENDENT RNA HELICASE"/>
    <property type="match status" value="1"/>
</dbReference>
<dbReference type="GO" id="GO:0003723">
    <property type="term" value="F:RNA binding"/>
    <property type="evidence" value="ECO:0007669"/>
    <property type="project" value="TreeGrafter"/>
</dbReference>
<dbReference type="AlphaFoldDB" id="A0A1X2GPC7"/>
<dbReference type="Gene3D" id="3.40.50.300">
    <property type="entry name" value="P-loop containing nucleotide triphosphate hydrolases"/>
    <property type="match status" value="1"/>
</dbReference>
<dbReference type="SMART" id="SM00847">
    <property type="entry name" value="HA2"/>
    <property type="match status" value="1"/>
</dbReference>
<evidence type="ECO:0000259" key="3">
    <source>
        <dbReference type="PROSITE" id="PS51194"/>
    </source>
</evidence>
<dbReference type="PROSITE" id="PS51194">
    <property type="entry name" value="HELICASE_CTER"/>
    <property type="match status" value="1"/>
</dbReference>
<evidence type="ECO:0000256" key="2">
    <source>
        <dbReference type="ARBA" id="ARBA00022840"/>
    </source>
</evidence>
<dbReference type="Gene3D" id="1.20.120.1080">
    <property type="match status" value="1"/>
</dbReference>
<dbReference type="PANTHER" id="PTHR18934:SF136">
    <property type="entry name" value="ATP-DEPENDENT RNA HELICASE DHX35-RELATED"/>
    <property type="match status" value="1"/>
</dbReference>
<dbReference type="GO" id="GO:0071013">
    <property type="term" value="C:catalytic step 2 spliceosome"/>
    <property type="evidence" value="ECO:0007669"/>
    <property type="project" value="TreeGrafter"/>
</dbReference>
<keyword evidence="5" id="KW-1185">Reference proteome</keyword>
<dbReference type="InterPro" id="IPR048333">
    <property type="entry name" value="HA2_WH"/>
</dbReference>
<evidence type="ECO:0000256" key="1">
    <source>
        <dbReference type="ARBA" id="ARBA00022741"/>
    </source>
</evidence>
<keyword evidence="4" id="KW-0378">Hydrolase</keyword>
<dbReference type="GO" id="GO:0005524">
    <property type="term" value="F:ATP binding"/>
    <property type="evidence" value="ECO:0007669"/>
    <property type="project" value="UniProtKB-KW"/>
</dbReference>
<dbReference type="CDD" id="cd18791">
    <property type="entry name" value="SF2_C_RHA"/>
    <property type="match status" value="1"/>
</dbReference>
<organism evidence="4 5">
    <name type="scientific">Hesseltinella vesiculosa</name>
    <dbReference type="NCBI Taxonomy" id="101127"/>
    <lineage>
        <taxon>Eukaryota</taxon>
        <taxon>Fungi</taxon>
        <taxon>Fungi incertae sedis</taxon>
        <taxon>Mucoromycota</taxon>
        <taxon>Mucoromycotina</taxon>
        <taxon>Mucoromycetes</taxon>
        <taxon>Mucorales</taxon>
        <taxon>Cunninghamellaceae</taxon>
        <taxon>Hesseltinella</taxon>
    </lineage>
</organism>
<dbReference type="GO" id="GO:0004386">
    <property type="term" value="F:helicase activity"/>
    <property type="evidence" value="ECO:0007669"/>
    <property type="project" value="TreeGrafter"/>
</dbReference>
<reference evidence="4 5" key="1">
    <citation type="submission" date="2016-07" db="EMBL/GenBank/DDBJ databases">
        <title>Pervasive Adenine N6-methylation of Active Genes in Fungi.</title>
        <authorList>
            <consortium name="DOE Joint Genome Institute"/>
            <person name="Mondo S.J."/>
            <person name="Dannebaum R.O."/>
            <person name="Kuo R.C."/>
            <person name="Labutti K."/>
            <person name="Haridas S."/>
            <person name="Kuo A."/>
            <person name="Salamov A."/>
            <person name="Ahrendt S.R."/>
            <person name="Lipzen A."/>
            <person name="Sullivan W."/>
            <person name="Andreopoulos W.B."/>
            <person name="Clum A."/>
            <person name="Lindquist E."/>
            <person name="Daum C."/>
            <person name="Ramamoorthy G.K."/>
            <person name="Gryganskyi A."/>
            <person name="Culley D."/>
            <person name="Magnuson J.K."/>
            <person name="James T.Y."/>
            <person name="O'Malley M.A."/>
            <person name="Stajich J.E."/>
            <person name="Spatafora J.W."/>
            <person name="Visel A."/>
            <person name="Grigoriev I.V."/>
        </authorList>
    </citation>
    <scope>NUCLEOTIDE SEQUENCE [LARGE SCALE GENOMIC DNA]</scope>
    <source>
        <strain evidence="4 5">NRRL 3301</strain>
    </source>
</reference>
<dbReference type="SUPFAM" id="SSF52540">
    <property type="entry name" value="P-loop containing nucleoside triphosphate hydrolases"/>
    <property type="match status" value="1"/>
</dbReference>
<protein>
    <submittedName>
        <fullName evidence="4">P-loop containing nucleoside triphosphate hydrolase protein</fullName>
    </submittedName>
</protein>